<evidence type="ECO:0000313" key="1">
    <source>
        <dbReference type="EMBL" id="MBD7915093.1"/>
    </source>
</evidence>
<accession>A0ABR8Q3U9</accession>
<dbReference type="RefSeq" id="WP_191749856.1">
    <property type="nucleotide sequence ID" value="NZ_JACSQZ010000024.1"/>
</dbReference>
<comment type="caution">
    <text evidence="1">The sequence shown here is derived from an EMBL/GenBank/DDBJ whole genome shotgun (WGS) entry which is preliminary data.</text>
</comment>
<keyword evidence="2" id="KW-1185">Reference proteome</keyword>
<dbReference type="InterPro" id="IPR036583">
    <property type="entry name" value="23S_rRNA_IVS_sf"/>
</dbReference>
<dbReference type="SUPFAM" id="SSF158446">
    <property type="entry name" value="IVS-encoded protein-like"/>
    <property type="match status" value="1"/>
</dbReference>
<sequence>MSKNIVLDKSFNFGLDIIKLYLRLKSEKEYILSNQLVRSATSIGANITEAQYAQSKKDFVNKMNIALKEANESEYWLKLLWRAEIISDKDYKLYHDESSQIKALLINIVKNSKDRI</sequence>
<dbReference type="NCBIfam" id="TIGR02436">
    <property type="entry name" value="four helix bundle protein"/>
    <property type="match status" value="1"/>
</dbReference>
<name>A0ABR8Q3U9_9CLOT</name>
<proteinExistence type="predicted"/>
<dbReference type="Proteomes" id="UP000640335">
    <property type="component" value="Unassembled WGS sequence"/>
</dbReference>
<dbReference type="PIRSF" id="PIRSF035652">
    <property type="entry name" value="CHP02436"/>
    <property type="match status" value="1"/>
</dbReference>
<dbReference type="EMBL" id="JACSQZ010000024">
    <property type="protein sequence ID" value="MBD7915093.1"/>
    <property type="molecule type" value="Genomic_DNA"/>
</dbReference>
<dbReference type="Pfam" id="PF05635">
    <property type="entry name" value="23S_rRNA_IVP"/>
    <property type="match status" value="1"/>
</dbReference>
<dbReference type="PANTHER" id="PTHR38471">
    <property type="entry name" value="FOUR HELIX BUNDLE PROTEIN"/>
    <property type="match status" value="1"/>
</dbReference>
<gene>
    <name evidence="1" type="ORF">H9660_08010</name>
</gene>
<dbReference type="InterPro" id="IPR012657">
    <property type="entry name" value="23S_rRNA-intervening_sequence"/>
</dbReference>
<protein>
    <submittedName>
        <fullName evidence="1">Four helix bundle protein</fullName>
    </submittedName>
</protein>
<dbReference type="PANTHER" id="PTHR38471:SF2">
    <property type="entry name" value="FOUR HELIX BUNDLE PROTEIN"/>
    <property type="match status" value="1"/>
</dbReference>
<evidence type="ECO:0000313" key="2">
    <source>
        <dbReference type="Proteomes" id="UP000640335"/>
    </source>
</evidence>
<dbReference type="Gene3D" id="1.20.1440.60">
    <property type="entry name" value="23S rRNA-intervening sequence"/>
    <property type="match status" value="1"/>
</dbReference>
<organism evidence="1 2">
    <name type="scientific">Clostridium gallinarum</name>
    <dbReference type="NCBI Taxonomy" id="2762246"/>
    <lineage>
        <taxon>Bacteria</taxon>
        <taxon>Bacillati</taxon>
        <taxon>Bacillota</taxon>
        <taxon>Clostridia</taxon>
        <taxon>Eubacteriales</taxon>
        <taxon>Clostridiaceae</taxon>
        <taxon>Clostridium</taxon>
    </lineage>
</organism>
<reference evidence="1 2" key="1">
    <citation type="submission" date="2020-08" db="EMBL/GenBank/DDBJ databases">
        <title>A Genomic Blueprint of the Chicken Gut Microbiome.</title>
        <authorList>
            <person name="Gilroy R."/>
            <person name="Ravi A."/>
            <person name="Getino M."/>
            <person name="Pursley I."/>
            <person name="Horton D.L."/>
            <person name="Alikhan N.-F."/>
            <person name="Baker D."/>
            <person name="Gharbi K."/>
            <person name="Hall N."/>
            <person name="Watson M."/>
            <person name="Adriaenssens E.M."/>
            <person name="Foster-Nyarko E."/>
            <person name="Jarju S."/>
            <person name="Secka A."/>
            <person name="Antonio M."/>
            <person name="Oren A."/>
            <person name="Chaudhuri R."/>
            <person name="La Ragione R.M."/>
            <person name="Hildebrand F."/>
            <person name="Pallen M.J."/>
        </authorList>
    </citation>
    <scope>NUCLEOTIDE SEQUENCE [LARGE SCALE GENOMIC DNA]</scope>
    <source>
        <strain evidence="1 2">Sa3CUN1</strain>
    </source>
</reference>